<dbReference type="EMBL" id="WJBH02000269">
    <property type="protein sequence ID" value="KAI9549793.1"/>
    <property type="molecule type" value="Genomic_DNA"/>
</dbReference>
<dbReference type="Pfam" id="PF21205">
    <property type="entry name" value="Rep3_C"/>
    <property type="match status" value="1"/>
</dbReference>
<dbReference type="Pfam" id="PF01051">
    <property type="entry name" value="Rep3_N"/>
    <property type="match status" value="1"/>
</dbReference>
<keyword evidence="3" id="KW-1185">Reference proteome</keyword>
<reference evidence="2" key="1">
    <citation type="submission" date="2022-05" db="EMBL/GenBank/DDBJ databases">
        <title>A multi-omics perspective on studying reproductive biology in Daphnia sinensis.</title>
        <authorList>
            <person name="Jia J."/>
        </authorList>
    </citation>
    <scope>NUCLEOTIDE SEQUENCE</scope>
    <source>
        <strain evidence="2">WSL</strain>
    </source>
</reference>
<dbReference type="InterPro" id="IPR036388">
    <property type="entry name" value="WH-like_DNA-bd_sf"/>
</dbReference>
<dbReference type="InterPro" id="IPR036390">
    <property type="entry name" value="WH_DNA-bd_sf"/>
</dbReference>
<gene>
    <name evidence="2" type="ORF">GHT06_007488</name>
</gene>
<protein>
    <recommendedName>
        <fullName evidence="1">Initiator Rep protein WH1 domain-containing protein</fullName>
    </recommendedName>
</protein>
<dbReference type="Gene3D" id="1.10.10.10">
    <property type="entry name" value="Winged helix-like DNA-binding domain superfamily/Winged helix DNA-binding domain"/>
    <property type="match status" value="1"/>
</dbReference>
<dbReference type="GO" id="GO:0003887">
    <property type="term" value="F:DNA-directed DNA polymerase activity"/>
    <property type="evidence" value="ECO:0007669"/>
    <property type="project" value="InterPro"/>
</dbReference>
<evidence type="ECO:0000313" key="2">
    <source>
        <dbReference type="EMBL" id="KAI9549793.1"/>
    </source>
</evidence>
<accession>A0AAD5PLN3</accession>
<dbReference type="GO" id="GO:0006270">
    <property type="term" value="P:DNA replication initiation"/>
    <property type="evidence" value="ECO:0007669"/>
    <property type="project" value="InterPro"/>
</dbReference>
<feature type="domain" description="Initiator Rep protein WH1" evidence="1">
    <location>
        <begin position="20"/>
        <end position="83"/>
    </location>
</feature>
<proteinExistence type="predicted"/>
<name>A0AAD5PLN3_9CRUS</name>
<sequence>MTSCKITFPTRFEVNGVRLKGAINWFQHCIPVENENGEVCLEFVFSEILKPFIIDLKEYVKIGVSEVFPMRSGYAIRMFQLLKAEYDRLKEYRKVVNFDFSLEELKRLLGIEEGNYPDFKNFRVRVLDPIKEDINEFSNQIQIDYEYLKTGKKVTGIRFLVFSKAKTSIPSVTAQEPDKKTRKEKKDKVDLSKLTRAQLKAVEVLVQFGVFEGIAVKQILPTIGGSELEGFEDLFIQKAIQYFQKNAHQQGFTEQSAATFVVWWHDKKIFDSQSTSGVWSILLESLVEDKKAMQKKDPLAYENRLVAKTMTNEAFEIWYRKGK</sequence>
<evidence type="ECO:0000259" key="1">
    <source>
        <dbReference type="Pfam" id="PF01051"/>
    </source>
</evidence>
<comment type="caution">
    <text evidence="2">The sequence shown here is derived from an EMBL/GenBank/DDBJ whole genome shotgun (WGS) entry which is preliminary data.</text>
</comment>
<dbReference type="AlphaFoldDB" id="A0AAD5PLN3"/>
<organism evidence="2 3">
    <name type="scientific">Daphnia sinensis</name>
    <dbReference type="NCBI Taxonomy" id="1820382"/>
    <lineage>
        <taxon>Eukaryota</taxon>
        <taxon>Metazoa</taxon>
        <taxon>Ecdysozoa</taxon>
        <taxon>Arthropoda</taxon>
        <taxon>Crustacea</taxon>
        <taxon>Branchiopoda</taxon>
        <taxon>Diplostraca</taxon>
        <taxon>Cladocera</taxon>
        <taxon>Anomopoda</taxon>
        <taxon>Daphniidae</taxon>
        <taxon>Daphnia</taxon>
        <taxon>Daphnia similis group</taxon>
    </lineage>
</organism>
<dbReference type="InterPro" id="IPR000525">
    <property type="entry name" value="Initiator_Rep_WH1"/>
</dbReference>
<evidence type="ECO:0000313" key="3">
    <source>
        <dbReference type="Proteomes" id="UP000820818"/>
    </source>
</evidence>
<dbReference type="Proteomes" id="UP000820818">
    <property type="component" value="Unassembled WGS sequence"/>
</dbReference>
<dbReference type="SUPFAM" id="SSF46785">
    <property type="entry name" value="Winged helix' DNA-binding domain"/>
    <property type="match status" value="1"/>
</dbReference>